<reference evidence="2" key="1">
    <citation type="submission" date="2020-10" db="EMBL/GenBank/DDBJ databases">
        <title>Unveiling of a novel bifunctional photoreceptor, Dualchrome1, isolated from a cosmopolitan green alga.</title>
        <authorList>
            <person name="Suzuki S."/>
            <person name="Kawachi M."/>
        </authorList>
    </citation>
    <scope>NUCLEOTIDE SEQUENCE</scope>
    <source>
        <strain evidence="2">NIES 2893</strain>
    </source>
</reference>
<accession>A0A830HFP2</accession>
<name>A0A830HFP2_9CHLO</name>
<dbReference type="InterPro" id="IPR036278">
    <property type="entry name" value="Sialidase_sf"/>
</dbReference>
<organism evidence="2 3">
    <name type="scientific">Pycnococcus provasolii</name>
    <dbReference type="NCBI Taxonomy" id="41880"/>
    <lineage>
        <taxon>Eukaryota</taxon>
        <taxon>Viridiplantae</taxon>
        <taxon>Chlorophyta</taxon>
        <taxon>Pseudoscourfieldiophyceae</taxon>
        <taxon>Pseudoscourfieldiales</taxon>
        <taxon>Pycnococcaceae</taxon>
        <taxon>Pycnococcus</taxon>
    </lineage>
</organism>
<dbReference type="SUPFAM" id="SSF50939">
    <property type="entry name" value="Sialidases"/>
    <property type="match status" value="1"/>
</dbReference>
<evidence type="ECO:0000313" key="3">
    <source>
        <dbReference type="Proteomes" id="UP000660262"/>
    </source>
</evidence>
<dbReference type="PANTHER" id="PTHR43752:SF2">
    <property type="entry name" value="BNR_ASP-BOX REPEAT FAMILY PROTEIN"/>
    <property type="match status" value="1"/>
</dbReference>
<evidence type="ECO:0008006" key="4">
    <source>
        <dbReference type="Google" id="ProtNLM"/>
    </source>
</evidence>
<feature type="region of interest" description="Disordered" evidence="1">
    <location>
        <begin position="133"/>
        <end position="181"/>
    </location>
</feature>
<feature type="compositionally biased region" description="Polar residues" evidence="1">
    <location>
        <begin position="138"/>
        <end position="151"/>
    </location>
</feature>
<proteinExistence type="predicted"/>
<keyword evidence="3" id="KW-1185">Reference proteome</keyword>
<comment type="caution">
    <text evidence="2">The sequence shown here is derived from an EMBL/GenBank/DDBJ whole genome shotgun (WGS) entry which is preliminary data.</text>
</comment>
<feature type="compositionally biased region" description="Polar residues" evidence="1">
    <location>
        <begin position="476"/>
        <end position="485"/>
    </location>
</feature>
<sequence length="485" mass="53206">MFDEPHWNPVLFQPPPKDRMNGDAPIWLFFHVGRNRDRYATFYTRSFDGGKTWDKTPTRLGGHSVHGIGPNRHAPIAVPWRGTPFWVFGASADPTPADERGEHGGIRGWSAFGFTHDEGMSWSVVSGRISGEVPQGTVLPTTTDSADQRATTVREREASAAAEAPRAPARHSHGAPAAPARRQLLRKKRRAPQPLDPDRNAIPRGGVASEPALFEMPNGLVGAALRDNLGFIYLAVNYNASRAYEASRAMAGEPMPAQGSMAGGQTVIRTELRSNTAGVAAVTLLGQRLLVVAHNPVQSTHEGMSREAWIRTVNAAQPPPAAPREDLRYPMRLSLSFDMGNHFPCYLDIDTRPGEYSSPSMASWSHDRVRTGAAALVAEDRRGAGFSLVYQWRRRDIAHVELTAERLLDLARCEEACLGIDAQRGEVCSDFYTKKREHENAENTGISLQASTHMTARANNAKSHDNHADGAPFSPRKSSWSLFGR</sequence>
<gene>
    <name evidence="2" type="ORF">PPROV_000269100</name>
</gene>
<dbReference type="Proteomes" id="UP000660262">
    <property type="component" value="Unassembled WGS sequence"/>
</dbReference>
<dbReference type="PANTHER" id="PTHR43752">
    <property type="entry name" value="BNR/ASP-BOX REPEAT FAMILY PROTEIN"/>
    <property type="match status" value="1"/>
</dbReference>
<dbReference type="AlphaFoldDB" id="A0A830HFP2"/>
<protein>
    <recommendedName>
        <fullName evidence="4">Exo-alpha-sialidase</fullName>
    </recommendedName>
</protein>
<feature type="region of interest" description="Disordered" evidence="1">
    <location>
        <begin position="461"/>
        <end position="485"/>
    </location>
</feature>
<evidence type="ECO:0000313" key="2">
    <source>
        <dbReference type="EMBL" id="GHP03937.1"/>
    </source>
</evidence>
<evidence type="ECO:0000256" key="1">
    <source>
        <dbReference type="SAM" id="MobiDB-lite"/>
    </source>
</evidence>
<dbReference type="EMBL" id="BNJQ01000006">
    <property type="protein sequence ID" value="GHP03937.1"/>
    <property type="molecule type" value="Genomic_DNA"/>
</dbReference>